<dbReference type="InterPro" id="IPR013087">
    <property type="entry name" value="Znf_C2H2_type"/>
</dbReference>
<dbReference type="GO" id="GO:0001228">
    <property type="term" value="F:DNA-binding transcription activator activity, RNA polymerase II-specific"/>
    <property type="evidence" value="ECO:0007669"/>
    <property type="project" value="TreeGrafter"/>
</dbReference>
<evidence type="ECO:0000256" key="5">
    <source>
        <dbReference type="ARBA" id="ARBA00023242"/>
    </source>
</evidence>
<dbReference type="SUPFAM" id="SSF57667">
    <property type="entry name" value="beta-beta-alpha zinc fingers"/>
    <property type="match status" value="1"/>
</dbReference>
<protein>
    <submittedName>
        <fullName evidence="10">Zinc finger, C2H2 type</fullName>
    </submittedName>
</protein>
<reference evidence="8 9" key="2">
    <citation type="submission" date="2018-11" db="EMBL/GenBank/DDBJ databases">
        <authorList>
            <consortium name="Pathogen Informatics"/>
        </authorList>
    </citation>
    <scope>NUCLEOTIDE SEQUENCE [LARGE SCALE GENOMIC DNA]</scope>
    <source>
        <strain evidence="8 9">Egypt</strain>
    </source>
</reference>
<dbReference type="PANTHER" id="PTHR24393:SF34">
    <property type="entry name" value="PR_SET DOMAIN 13"/>
    <property type="match status" value="1"/>
</dbReference>
<gene>
    <name evidence="8" type="ORF">ECPE_LOCUS8968</name>
</gene>
<dbReference type="Pfam" id="PF00096">
    <property type="entry name" value="zf-C2H2"/>
    <property type="match status" value="3"/>
</dbReference>
<dbReference type="PROSITE" id="PS50157">
    <property type="entry name" value="ZINC_FINGER_C2H2_2"/>
    <property type="match status" value="3"/>
</dbReference>
<dbReference type="InterPro" id="IPR036236">
    <property type="entry name" value="Znf_C2H2_sf"/>
</dbReference>
<dbReference type="WBParaSite" id="ECPE_0000899601-mRNA-1">
    <property type="protein sequence ID" value="ECPE_0000899601-mRNA-1"/>
    <property type="gene ID" value="ECPE_0000899601"/>
</dbReference>
<keyword evidence="1" id="KW-0479">Metal-binding</keyword>
<name>A0A183APT3_9TREM</name>
<dbReference type="GO" id="GO:0000978">
    <property type="term" value="F:RNA polymerase II cis-regulatory region sequence-specific DNA binding"/>
    <property type="evidence" value="ECO:0007669"/>
    <property type="project" value="TreeGrafter"/>
</dbReference>
<accession>A0A183APT3</accession>
<evidence type="ECO:0000256" key="4">
    <source>
        <dbReference type="ARBA" id="ARBA00022833"/>
    </source>
</evidence>
<organism evidence="10">
    <name type="scientific">Echinostoma caproni</name>
    <dbReference type="NCBI Taxonomy" id="27848"/>
    <lineage>
        <taxon>Eukaryota</taxon>
        <taxon>Metazoa</taxon>
        <taxon>Spiralia</taxon>
        <taxon>Lophotrochozoa</taxon>
        <taxon>Platyhelminthes</taxon>
        <taxon>Trematoda</taxon>
        <taxon>Digenea</taxon>
        <taxon>Plagiorchiida</taxon>
        <taxon>Echinostomata</taxon>
        <taxon>Echinostomatoidea</taxon>
        <taxon>Echinostomatidae</taxon>
        <taxon>Echinostoma</taxon>
    </lineage>
</organism>
<evidence type="ECO:0000313" key="10">
    <source>
        <dbReference type="WBParaSite" id="ECPE_0000899601-mRNA-1"/>
    </source>
</evidence>
<dbReference type="GO" id="GO:0008270">
    <property type="term" value="F:zinc ion binding"/>
    <property type="evidence" value="ECO:0007669"/>
    <property type="project" value="UniProtKB-KW"/>
</dbReference>
<dbReference type="PROSITE" id="PS00028">
    <property type="entry name" value="ZINC_FINGER_C2H2_1"/>
    <property type="match status" value="4"/>
</dbReference>
<keyword evidence="3 6" id="KW-0863">Zinc-finger</keyword>
<evidence type="ECO:0000313" key="8">
    <source>
        <dbReference type="EMBL" id="VDP84503.1"/>
    </source>
</evidence>
<reference evidence="10" key="1">
    <citation type="submission" date="2016-06" db="UniProtKB">
        <authorList>
            <consortium name="WormBaseParasite"/>
        </authorList>
    </citation>
    <scope>IDENTIFICATION</scope>
</reference>
<evidence type="ECO:0000313" key="9">
    <source>
        <dbReference type="Proteomes" id="UP000272942"/>
    </source>
</evidence>
<dbReference type="SMART" id="SM00355">
    <property type="entry name" value="ZnF_C2H2"/>
    <property type="match status" value="6"/>
</dbReference>
<dbReference type="AlphaFoldDB" id="A0A183APT3"/>
<evidence type="ECO:0000256" key="1">
    <source>
        <dbReference type="ARBA" id="ARBA00022723"/>
    </source>
</evidence>
<evidence type="ECO:0000256" key="3">
    <source>
        <dbReference type="ARBA" id="ARBA00022771"/>
    </source>
</evidence>
<feature type="domain" description="C2H2-type" evidence="7">
    <location>
        <begin position="302"/>
        <end position="331"/>
    </location>
</feature>
<dbReference type="PANTHER" id="PTHR24393">
    <property type="entry name" value="ZINC FINGER PROTEIN"/>
    <property type="match status" value="1"/>
</dbReference>
<keyword evidence="4" id="KW-0862">Zinc</keyword>
<keyword evidence="5" id="KW-0539">Nucleus</keyword>
<dbReference type="GO" id="GO:0005634">
    <property type="term" value="C:nucleus"/>
    <property type="evidence" value="ECO:0007669"/>
    <property type="project" value="TreeGrafter"/>
</dbReference>
<feature type="domain" description="C2H2-type" evidence="7">
    <location>
        <begin position="274"/>
        <end position="301"/>
    </location>
</feature>
<evidence type="ECO:0000256" key="6">
    <source>
        <dbReference type="PROSITE-ProRule" id="PRU00042"/>
    </source>
</evidence>
<proteinExistence type="predicted"/>
<evidence type="ECO:0000259" key="7">
    <source>
        <dbReference type="PROSITE" id="PS50157"/>
    </source>
</evidence>
<sequence>MYEFHDPDPSSATSTSGENFIMVDLTNASQNLLEQTFWAYGCGRCKQRFPNMLALEEHKNTLHGGSGLIDSTVTEQFQLDELLPHPYTESVSAVSTTSGHVNVTPRAENTHIPYDYHIAQHTTPNPCSQNSPSDIQPDVDSSNLSIPDPVPKHCPECFKEFSSRSALATHVRSGVCNPVRFLSRYVDMSRSTRTSGRLRARMILATNREFLSCVVCGERFSTRRAWSAHHVKHRRPTDKRYPCELCASVHVERAYRTFEQLRRHIRQVHTDQVFPCPYCDCTFGRRKNLNSHLTRHTGRRDFVCPYDGCHKAYSRKDKLQSHVKTHLDAGSVRDLEACRLFRDNSDYTGASCFDSV</sequence>
<keyword evidence="2" id="KW-0677">Repeat</keyword>
<dbReference type="Gene3D" id="3.30.160.60">
    <property type="entry name" value="Classic Zinc Finger"/>
    <property type="match status" value="3"/>
</dbReference>
<evidence type="ECO:0000256" key="2">
    <source>
        <dbReference type="ARBA" id="ARBA00022737"/>
    </source>
</evidence>
<dbReference type="Proteomes" id="UP000272942">
    <property type="component" value="Unassembled WGS sequence"/>
</dbReference>
<feature type="domain" description="C2H2-type" evidence="7">
    <location>
        <begin position="40"/>
        <end position="68"/>
    </location>
</feature>
<keyword evidence="9" id="KW-1185">Reference proteome</keyword>
<dbReference type="EMBL" id="UZAN01046714">
    <property type="protein sequence ID" value="VDP84503.1"/>
    <property type="molecule type" value="Genomic_DNA"/>
</dbReference>
<dbReference type="OrthoDB" id="3437960at2759"/>